<proteinExistence type="predicted"/>
<sequence length="85" mass="9150">EAPPPTPLGESSEDDYIMMTSAPPPIVTSHENKKVLGMSVEGMVLHTLKTLETTTTAGMTPTGEGWNNMDWMSDPSEVTRGQSSK</sequence>
<protein>
    <submittedName>
        <fullName evidence="2">Uncharacterized protein</fullName>
    </submittedName>
</protein>
<comment type="caution">
    <text evidence="2">The sequence shown here is derived from an EMBL/GenBank/DDBJ whole genome shotgun (WGS) entry which is preliminary data.</text>
</comment>
<feature type="non-terminal residue" evidence="2">
    <location>
        <position position="85"/>
    </location>
</feature>
<dbReference type="EMBL" id="JAHLQT010021080">
    <property type="protein sequence ID" value="KAG7167926.1"/>
    <property type="molecule type" value="Genomic_DNA"/>
</dbReference>
<evidence type="ECO:0000313" key="2">
    <source>
        <dbReference type="EMBL" id="KAG7167926.1"/>
    </source>
</evidence>
<feature type="region of interest" description="Disordered" evidence="1">
    <location>
        <begin position="54"/>
        <end position="85"/>
    </location>
</feature>
<accession>A0A8J5K289</accession>
<keyword evidence="3" id="KW-1185">Reference proteome</keyword>
<feature type="non-terminal residue" evidence="2">
    <location>
        <position position="1"/>
    </location>
</feature>
<gene>
    <name evidence="2" type="ORF">Hamer_G018349</name>
</gene>
<evidence type="ECO:0000313" key="3">
    <source>
        <dbReference type="Proteomes" id="UP000747542"/>
    </source>
</evidence>
<dbReference type="Proteomes" id="UP000747542">
    <property type="component" value="Unassembled WGS sequence"/>
</dbReference>
<reference evidence="2" key="1">
    <citation type="journal article" date="2021" name="Sci. Adv.">
        <title>The American lobster genome reveals insights on longevity, neural, and immune adaptations.</title>
        <authorList>
            <person name="Polinski J.M."/>
            <person name="Zimin A.V."/>
            <person name="Clark K.F."/>
            <person name="Kohn A.B."/>
            <person name="Sadowski N."/>
            <person name="Timp W."/>
            <person name="Ptitsyn A."/>
            <person name="Khanna P."/>
            <person name="Romanova D.Y."/>
            <person name="Williams P."/>
            <person name="Greenwood S.J."/>
            <person name="Moroz L.L."/>
            <person name="Walt D.R."/>
            <person name="Bodnar A.G."/>
        </authorList>
    </citation>
    <scope>NUCLEOTIDE SEQUENCE</scope>
    <source>
        <strain evidence="2">GMGI-L3</strain>
    </source>
</reference>
<organism evidence="2 3">
    <name type="scientific">Homarus americanus</name>
    <name type="common">American lobster</name>
    <dbReference type="NCBI Taxonomy" id="6706"/>
    <lineage>
        <taxon>Eukaryota</taxon>
        <taxon>Metazoa</taxon>
        <taxon>Ecdysozoa</taxon>
        <taxon>Arthropoda</taxon>
        <taxon>Crustacea</taxon>
        <taxon>Multicrustacea</taxon>
        <taxon>Malacostraca</taxon>
        <taxon>Eumalacostraca</taxon>
        <taxon>Eucarida</taxon>
        <taxon>Decapoda</taxon>
        <taxon>Pleocyemata</taxon>
        <taxon>Astacidea</taxon>
        <taxon>Nephropoidea</taxon>
        <taxon>Nephropidae</taxon>
        <taxon>Homarus</taxon>
    </lineage>
</organism>
<dbReference type="AlphaFoldDB" id="A0A8J5K289"/>
<name>A0A8J5K289_HOMAM</name>
<evidence type="ECO:0000256" key="1">
    <source>
        <dbReference type="SAM" id="MobiDB-lite"/>
    </source>
</evidence>